<accession>S0DDB1</accession>
<evidence type="ECO:0000313" key="1">
    <source>
        <dbReference type="EMBL" id="CCO20898.1"/>
    </source>
</evidence>
<dbReference type="AlphaFoldDB" id="S0DDB1"/>
<dbReference type="EMBL" id="HF548273">
    <property type="protein sequence ID" value="CCO20898.1"/>
    <property type="molecule type" value="Genomic_DNA"/>
</dbReference>
<dbReference type="Pfam" id="PF11213">
    <property type="entry name" value="DUF3006"/>
    <property type="match status" value="1"/>
</dbReference>
<evidence type="ECO:0000313" key="2">
    <source>
        <dbReference type="EMBL" id="CCO21558.1"/>
    </source>
</evidence>
<proteinExistence type="predicted"/>
<reference evidence="1" key="2">
    <citation type="journal article" date="2013" name="Biotechnol. Biofuels">
        <title>Mining for hemicellulases in the fungus-growing termite Pseudacanthotermes militaris using functional metagenomics.</title>
        <authorList>
            <person name="Bastien G."/>
            <person name="Arnal G."/>
            <person name="Bozonnet S."/>
            <person name="Laguerre S."/>
            <person name="Ferreira F."/>
            <person name="Faure R."/>
            <person name="Henrissat B."/>
            <person name="Lefevre F."/>
            <person name="Robe P."/>
            <person name="Bouchez O."/>
            <person name="Noirot C."/>
            <person name="Dumon C."/>
            <person name="O'Donohue M."/>
        </authorList>
    </citation>
    <scope>NUCLEOTIDE SEQUENCE</scope>
</reference>
<protein>
    <submittedName>
        <fullName evidence="1">Uncharacterized protein</fullName>
    </submittedName>
</protein>
<sequence length="67" mass="7086">MSLTVERFEGDKAVLKADAASVELPRAELPEGAGVGSVLELTLKAAAGGKERRGMLNEEYLNTLLAK</sequence>
<dbReference type="InterPro" id="IPR021377">
    <property type="entry name" value="DUF3006"/>
</dbReference>
<reference evidence="1" key="1">
    <citation type="submission" date="2012-10" db="EMBL/GenBank/DDBJ databases">
        <authorList>
            <person name="Sandrine L."/>
        </authorList>
    </citation>
    <scope>NUCLEOTIDE SEQUENCE</scope>
</reference>
<dbReference type="EMBL" id="HF548310">
    <property type="protein sequence ID" value="CCO21558.1"/>
    <property type="molecule type" value="Genomic_DNA"/>
</dbReference>
<organism evidence="1">
    <name type="scientific">termite gut metagenome</name>
    <dbReference type="NCBI Taxonomy" id="433724"/>
    <lineage>
        <taxon>unclassified sequences</taxon>
        <taxon>metagenomes</taxon>
        <taxon>organismal metagenomes</taxon>
    </lineage>
</organism>
<gene>
    <name evidence="2" type="ORF">BN138_746</name>
    <name evidence="1" type="ORF">BN138_86</name>
</gene>
<name>S0DDB1_9ZZZZ</name>
<dbReference type="Gene3D" id="6.20.120.50">
    <property type="match status" value="1"/>
</dbReference>